<dbReference type="AlphaFoldDB" id="A0A1U7LR85"/>
<comment type="caution">
    <text evidence="3">The sequence shown here is derived from an EMBL/GenBank/DDBJ whole genome shotgun (WGS) entry which is preliminary data.</text>
</comment>
<keyword evidence="2" id="KW-0472">Membrane</keyword>
<accession>A0A1U7LR85</accession>
<feature type="compositionally biased region" description="Low complexity" evidence="1">
    <location>
        <begin position="8"/>
        <end position="17"/>
    </location>
</feature>
<evidence type="ECO:0000313" key="3">
    <source>
        <dbReference type="EMBL" id="OLL25093.1"/>
    </source>
</evidence>
<feature type="region of interest" description="Disordered" evidence="1">
    <location>
        <begin position="1"/>
        <end position="20"/>
    </location>
</feature>
<gene>
    <name evidence="3" type="ORF">NEOLI_001615</name>
</gene>
<keyword evidence="4" id="KW-1185">Reference proteome</keyword>
<organism evidence="3 4">
    <name type="scientific">Neolecta irregularis (strain DAH-3)</name>
    <dbReference type="NCBI Taxonomy" id="1198029"/>
    <lineage>
        <taxon>Eukaryota</taxon>
        <taxon>Fungi</taxon>
        <taxon>Dikarya</taxon>
        <taxon>Ascomycota</taxon>
        <taxon>Taphrinomycotina</taxon>
        <taxon>Neolectales</taxon>
        <taxon>Neolectaceae</taxon>
        <taxon>Neolecta</taxon>
    </lineage>
</organism>
<reference evidence="3 4" key="1">
    <citation type="submission" date="2016-04" db="EMBL/GenBank/DDBJ databases">
        <title>Evolutionary innovation and constraint leading to complex multicellularity in the Ascomycota.</title>
        <authorList>
            <person name="Cisse O."/>
            <person name="Nguyen A."/>
            <person name="Hewitt D.A."/>
            <person name="Jedd G."/>
            <person name="Stajich J.E."/>
        </authorList>
    </citation>
    <scope>NUCLEOTIDE SEQUENCE [LARGE SCALE GENOMIC DNA]</scope>
    <source>
        <strain evidence="3 4">DAH-3</strain>
    </source>
</reference>
<dbReference type="EMBL" id="LXFE01000507">
    <property type="protein sequence ID" value="OLL25093.1"/>
    <property type="molecule type" value="Genomic_DNA"/>
</dbReference>
<proteinExistence type="predicted"/>
<protein>
    <submittedName>
        <fullName evidence="3">Uncharacterized protein</fullName>
    </submittedName>
</protein>
<sequence>MHATYPPSSSCDSSNSSTARPSKLNLQLKAEIKAAIYCRAQTINLIKRLKSTQTQNLTCLLQADLLQLWKVTGIYYAIEVEKSLIFSKHGICVIGKKTSLGDELKIARDVGYLGPCEETFRRIINNLQFDYSVSEMKQYKKNDVYALGNDRLTMSKMVMGAMFVVIGLPLILVMGVWGGINGRREFQKENRYWIEQARDAVISGDSKVAKIIQEYRN</sequence>
<evidence type="ECO:0000256" key="2">
    <source>
        <dbReference type="SAM" id="Phobius"/>
    </source>
</evidence>
<name>A0A1U7LR85_NEOID</name>
<keyword evidence="2" id="KW-0812">Transmembrane</keyword>
<evidence type="ECO:0000256" key="1">
    <source>
        <dbReference type="SAM" id="MobiDB-lite"/>
    </source>
</evidence>
<evidence type="ECO:0000313" key="4">
    <source>
        <dbReference type="Proteomes" id="UP000186594"/>
    </source>
</evidence>
<dbReference type="Proteomes" id="UP000186594">
    <property type="component" value="Unassembled WGS sequence"/>
</dbReference>
<keyword evidence="2" id="KW-1133">Transmembrane helix</keyword>
<feature type="transmembrane region" description="Helical" evidence="2">
    <location>
        <begin position="157"/>
        <end position="180"/>
    </location>
</feature>